<reference evidence="6 7" key="1">
    <citation type="submission" date="2022-03" db="EMBL/GenBank/DDBJ databases">
        <authorList>
            <person name="He Y."/>
        </authorList>
    </citation>
    <scope>NUCLEOTIDE SEQUENCE [LARGE SCALE GENOMIC DNA]</scope>
    <source>
        <strain evidence="6 7">TK19116</strain>
    </source>
</reference>
<dbReference type="Pfam" id="PF02353">
    <property type="entry name" value="CMAS"/>
    <property type="match status" value="1"/>
</dbReference>
<dbReference type="PANTHER" id="PTHR43667:SF2">
    <property type="entry name" value="FATTY ACID C-METHYL TRANSFERASE"/>
    <property type="match status" value="1"/>
</dbReference>
<organism evidence="6 7">
    <name type="scientific">Paracoccus albicereus</name>
    <dbReference type="NCBI Taxonomy" id="2922394"/>
    <lineage>
        <taxon>Bacteria</taxon>
        <taxon>Pseudomonadati</taxon>
        <taxon>Pseudomonadota</taxon>
        <taxon>Alphaproteobacteria</taxon>
        <taxon>Rhodobacterales</taxon>
        <taxon>Paracoccaceae</taxon>
        <taxon>Paracoccus</taxon>
    </lineage>
</organism>
<dbReference type="PIRSF" id="PIRSF003085">
    <property type="entry name" value="CMAS"/>
    <property type="match status" value="1"/>
</dbReference>
<dbReference type="InterPro" id="IPR029063">
    <property type="entry name" value="SAM-dependent_MTases_sf"/>
</dbReference>
<accession>A0ABT1MU90</accession>
<dbReference type="EMBL" id="JAKZEU010000002">
    <property type="protein sequence ID" value="MCQ0970426.1"/>
    <property type="molecule type" value="Genomic_DNA"/>
</dbReference>
<dbReference type="Gene3D" id="3.40.50.150">
    <property type="entry name" value="Vaccinia Virus protein VP39"/>
    <property type="match status" value="1"/>
</dbReference>
<keyword evidence="3" id="KW-0808">Transferase</keyword>
<dbReference type="PANTHER" id="PTHR43667">
    <property type="entry name" value="CYCLOPROPANE-FATTY-ACYL-PHOSPHOLIPID SYNTHASE"/>
    <property type="match status" value="1"/>
</dbReference>
<dbReference type="CDD" id="cd02440">
    <property type="entry name" value="AdoMet_MTases"/>
    <property type="match status" value="1"/>
</dbReference>
<name>A0ABT1MU90_9RHOB</name>
<dbReference type="InterPro" id="IPR050723">
    <property type="entry name" value="CFA/CMAS"/>
</dbReference>
<protein>
    <submittedName>
        <fullName evidence="6">Cyclopropane-fatty-acyl-phospholipid synthase family protein</fullName>
    </submittedName>
</protein>
<evidence type="ECO:0000256" key="5">
    <source>
        <dbReference type="ARBA" id="ARBA00023098"/>
    </source>
</evidence>
<sequence length="386" mass="44051">MFDRRLTEDFLRALEGVRRGRLTLTLPDGASHVFEGSEPGPVAEFQIHDLRTIPAIAARADVGMTEAYRDGWCDTPDLARLLEFALVNEDELDRYIYGSRLQVLAVRALYLFNRNTRAGSRRNISAHYDLGNEFYALWLDETMTYSSALYAQGDDLAGAQRRKYDRIIDNLSGLSGRILEIGCGWGGFAERAGQRGDFNLKGLTLSQRQADYARRRLAGGEAEIALQDYRDEPGRFDHIVSIEMFEAVGERYWPVYFGKLREALTDTGRAMVQTISVADRYFARYRKSADMIRSFIFPGGMLPSPQRFEDEAQRAGLRVEDVHAFGQDYARTLREWLARFDARLPEIRAMGFDEGFIRVWRFYLAACEASFTVGRTDVAQYRLARA</sequence>
<evidence type="ECO:0000256" key="2">
    <source>
        <dbReference type="ARBA" id="ARBA00022603"/>
    </source>
</evidence>
<evidence type="ECO:0000256" key="3">
    <source>
        <dbReference type="ARBA" id="ARBA00022679"/>
    </source>
</evidence>
<dbReference type="RefSeq" id="WP_255329399.1">
    <property type="nucleotide sequence ID" value="NZ_JAKZEU010000002.1"/>
</dbReference>
<evidence type="ECO:0000256" key="4">
    <source>
        <dbReference type="ARBA" id="ARBA00022691"/>
    </source>
</evidence>
<dbReference type="InterPro" id="IPR003333">
    <property type="entry name" value="CMAS"/>
</dbReference>
<evidence type="ECO:0000256" key="1">
    <source>
        <dbReference type="ARBA" id="ARBA00010815"/>
    </source>
</evidence>
<comment type="similarity">
    <text evidence="1">Belongs to the CFA/CMAS family.</text>
</comment>
<evidence type="ECO:0000313" key="7">
    <source>
        <dbReference type="Proteomes" id="UP001203945"/>
    </source>
</evidence>
<keyword evidence="2" id="KW-0489">Methyltransferase</keyword>
<keyword evidence="5" id="KW-0443">Lipid metabolism</keyword>
<evidence type="ECO:0000313" key="6">
    <source>
        <dbReference type="EMBL" id="MCQ0970426.1"/>
    </source>
</evidence>
<dbReference type="SUPFAM" id="SSF53335">
    <property type="entry name" value="S-adenosyl-L-methionine-dependent methyltransferases"/>
    <property type="match status" value="1"/>
</dbReference>
<gene>
    <name evidence="6" type="ORF">MLD63_08325</name>
</gene>
<dbReference type="Proteomes" id="UP001203945">
    <property type="component" value="Unassembled WGS sequence"/>
</dbReference>
<keyword evidence="7" id="KW-1185">Reference proteome</keyword>
<keyword evidence="4" id="KW-0949">S-adenosyl-L-methionine</keyword>
<proteinExistence type="inferred from homology"/>
<comment type="caution">
    <text evidence="6">The sequence shown here is derived from an EMBL/GenBank/DDBJ whole genome shotgun (WGS) entry which is preliminary data.</text>
</comment>